<dbReference type="PRINTS" id="PR01270">
    <property type="entry name" value="HDASUPER"/>
</dbReference>
<evidence type="ECO:0000256" key="4">
    <source>
        <dbReference type="ARBA" id="ARBA00022801"/>
    </source>
</evidence>
<dbReference type="GO" id="GO:0016787">
    <property type="term" value="F:hydrolase activity"/>
    <property type="evidence" value="ECO:0007669"/>
    <property type="project" value="UniProtKB-KW"/>
</dbReference>
<evidence type="ECO:0000256" key="2">
    <source>
        <dbReference type="ARBA" id="ARBA00005947"/>
    </source>
</evidence>
<accession>A0A7Z7PS77</accession>
<evidence type="ECO:0000256" key="3">
    <source>
        <dbReference type="ARBA" id="ARBA00022723"/>
    </source>
</evidence>
<dbReference type="EMBL" id="LS974202">
    <property type="protein sequence ID" value="SSC13541.1"/>
    <property type="molecule type" value="Genomic_DNA"/>
</dbReference>
<proteinExistence type="inferred from homology"/>
<dbReference type="CDD" id="cd10001">
    <property type="entry name" value="HDAC_classII_APAH"/>
    <property type="match status" value="1"/>
</dbReference>
<gene>
    <name evidence="7" type="ORF">MESINF_2101</name>
</gene>
<dbReference type="InterPro" id="IPR037138">
    <property type="entry name" value="His_deacetylse_dom_sf"/>
</dbReference>
<evidence type="ECO:0000256" key="5">
    <source>
        <dbReference type="ARBA" id="ARBA00022833"/>
    </source>
</evidence>
<reference evidence="7 8" key="1">
    <citation type="submission" date="2017-01" db="EMBL/GenBank/DDBJ databases">
        <authorList>
            <person name="Erauso G."/>
        </authorList>
    </citation>
    <scope>NUCLEOTIDE SEQUENCE [LARGE SCALE GENOMIC DNA]</scope>
    <source>
        <strain evidence="7">MESINF1</strain>
    </source>
</reference>
<keyword evidence="5" id="KW-0862">Zinc</keyword>
<keyword evidence="3" id="KW-0479">Metal-binding</keyword>
<evidence type="ECO:0000256" key="1">
    <source>
        <dbReference type="ARBA" id="ARBA00001947"/>
    </source>
</evidence>
<name>A0A7Z7PS77_9BACT</name>
<dbReference type="PANTHER" id="PTHR10625:SF17">
    <property type="entry name" value="HISTONE DEACETYLASE 8"/>
    <property type="match status" value="1"/>
</dbReference>
<comment type="similarity">
    <text evidence="2">Belongs to the histone deacetylase family.</text>
</comment>
<keyword evidence="8" id="KW-1185">Reference proteome</keyword>
<dbReference type="SUPFAM" id="SSF52768">
    <property type="entry name" value="Arginase/deacetylase"/>
    <property type="match status" value="1"/>
</dbReference>
<dbReference type="GO" id="GO:0040029">
    <property type="term" value="P:epigenetic regulation of gene expression"/>
    <property type="evidence" value="ECO:0007669"/>
    <property type="project" value="TreeGrafter"/>
</dbReference>
<dbReference type="Pfam" id="PF00850">
    <property type="entry name" value="Hist_deacetyl"/>
    <property type="match status" value="1"/>
</dbReference>
<dbReference type="PANTHER" id="PTHR10625">
    <property type="entry name" value="HISTONE DEACETYLASE HDAC1-RELATED"/>
    <property type="match status" value="1"/>
</dbReference>
<protein>
    <submittedName>
        <fullName evidence="7">Deacetylase, histone deacetylase/acetoin utilization protein</fullName>
    </submittedName>
</protein>
<dbReference type="InterPro" id="IPR023801">
    <property type="entry name" value="His_deacetylse_dom"/>
</dbReference>
<comment type="cofactor">
    <cofactor evidence="1">
        <name>Zn(2+)</name>
        <dbReference type="ChEBI" id="CHEBI:29105"/>
    </cofactor>
</comment>
<dbReference type="GO" id="GO:0046872">
    <property type="term" value="F:metal ion binding"/>
    <property type="evidence" value="ECO:0007669"/>
    <property type="project" value="UniProtKB-KW"/>
</dbReference>
<dbReference type="KEGG" id="minf:MESINF_2101"/>
<dbReference type="Proteomes" id="UP000250796">
    <property type="component" value="Chromosome MESINF"/>
</dbReference>
<feature type="domain" description="Histone deacetylase" evidence="6">
    <location>
        <begin position="27"/>
        <end position="318"/>
    </location>
</feature>
<sequence length="320" mass="35789">MKIYYDRRHLFHLPMKELDNGEWIENPEKPERIETIRSALEGNGFVINEPRDYHVSHIFAVHTPEYVEWLKQKSMTVSPKREYFPEVFGYDKLFDTGTPVTTGCYIASLAGVSTVLNCVDSLLEDEAVAYALCRPPGHHAGVATGGGYCYFNNAAIATKYYQKHTRGFVAILDLDFHHGNGTQEIFYYDDTVLYVSIHGDPRFFYPWISGNSWEIGEDSGEGFNVNFPLDGGIEGPEYIRTLTKALQEINDFSPDLLVVSLGTDTHAADGVGHFGLIDSDFSMIGKLVGEIETPKLIIQEGGYNPQANAVSVLNFIKALK</sequence>
<keyword evidence="4" id="KW-0378">Hydrolase</keyword>
<organism evidence="7 8">
    <name type="scientific">Mesotoga infera</name>
    <dbReference type="NCBI Taxonomy" id="1236046"/>
    <lineage>
        <taxon>Bacteria</taxon>
        <taxon>Thermotogati</taxon>
        <taxon>Thermotogota</taxon>
        <taxon>Thermotogae</taxon>
        <taxon>Kosmotogales</taxon>
        <taxon>Kosmotogaceae</taxon>
        <taxon>Mesotoga</taxon>
    </lineage>
</organism>
<dbReference type="RefSeq" id="WP_169699680.1">
    <property type="nucleotide sequence ID" value="NZ_LS974202.1"/>
</dbReference>
<dbReference type="GO" id="GO:0004407">
    <property type="term" value="F:histone deacetylase activity"/>
    <property type="evidence" value="ECO:0007669"/>
    <property type="project" value="TreeGrafter"/>
</dbReference>
<dbReference type="InterPro" id="IPR000286">
    <property type="entry name" value="HDACs"/>
</dbReference>
<evidence type="ECO:0000313" key="7">
    <source>
        <dbReference type="EMBL" id="SSC13541.1"/>
    </source>
</evidence>
<evidence type="ECO:0000313" key="8">
    <source>
        <dbReference type="Proteomes" id="UP000250796"/>
    </source>
</evidence>
<evidence type="ECO:0000259" key="6">
    <source>
        <dbReference type="Pfam" id="PF00850"/>
    </source>
</evidence>
<dbReference type="Gene3D" id="3.40.800.20">
    <property type="entry name" value="Histone deacetylase domain"/>
    <property type="match status" value="1"/>
</dbReference>
<dbReference type="AlphaFoldDB" id="A0A7Z7PS77"/>
<dbReference type="InterPro" id="IPR023696">
    <property type="entry name" value="Ureohydrolase_dom_sf"/>
</dbReference>